<dbReference type="KEGG" id="tjr:TherJR_1680"/>
<dbReference type="AlphaFoldDB" id="D5X7F9"/>
<dbReference type="EMBL" id="CP002028">
    <property type="protein sequence ID" value="ADG82529.1"/>
    <property type="molecule type" value="Genomic_DNA"/>
</dbReference>
<sequence>MAIDYAQKRITIFTGHYGSGKTEISINYALRAKDICAETTLVDLDFVNPYFRSREAKNFLDKAGITVLASVEDCFDTDLPAFSPRINGVLKNHAARVIIDLGGDEIGARAAGRFRNHISDDAYEMFFVINPFRPFTTGVTEVRPILERIEAASRLKVTALVSNPNLLSETTLADIIAGHNKVLEMARSLELPVKFLAVERKFTYCSALKAISQPVLEIDRSMLAPWE</sequence>
<keyword evidence="2" id="KW-1185">Reference proteome</keyword>
<evidence type="ECO:0008006" key="3">
    <source>
        <dbReference type="Google" id="ProtNLM"/>
    </source>
</evidence>
<proteinExistence type="predicted"/>
<dbReference type="Proteomes" id="UP000002377">
    <property type="component" value="Chromosome"/>
</dbReference>
<reference evidence="1 2" key="1">
    <citation type="submission" date="2010-05" db="EMBL/GenBank/DDBJ databases">
        <title>Complete sequence of Thermincola sp. JR.</title>
        <authorList>
            <consortium name="US DOE Joint Genome Institute"/>
            <person name="Lucas S."/>
            <person name="Copeland A."/>
            <person name="Lapidus A."/>
            <person name="Cheng J.-F."/>
            <person name="Bruce D."/>
            <person name="Goodwin L."/>
            <person name="Pitluck S."/>
            <person name="Chertkov O."/>
            <person name="Detter J.C."/>
            <person name="Han C."/>
            <person name="Tapia R."/>
            <person name="Land M."/>
            <person name="Hauser L."/>
            <person name="Kyrpides N."/>
            <person name="Mikhailova N."/>
            <person name="Hazen T.C."/>
            <person name="Woyke T."/>
        </authorList>
    </citation>
    <scope>NUCLEOTIDE SEQUENCE [LARGE SCALE GENOMIC DNA]</scope>
    <source>
        <strain evidence="1 2">JR</strain>
    </source>
</reference>
<dbReference type="SUPFAM" id="SSF52540">
    <property type="entry name" value="P-loop containing nucleoside triphosphate hydrolases"/>
    <property type="match status" value="1"/>
</dbReference>
<evidence type="ECO:0000313" key="1">
    <source>
        <dbReference type="EMBL" id="ADG82529.1"/>
    </source>
</evidence>
<accession>D5X7F9</accession>
<evidence type="ECO:0000313" key="2">
    <source>
        <dbReference type="Proteomes" id="UP000002377"/>
    </source>
</evidence>
<dbReference type="eggNOG" id="COG0455">
    <property type="taxonomic scope" value="Bacteria"/>
</dbReference>
<gene>
    <name evidence="1" type="ordered locus">TherJR_1680</name>
</gene>
<dbReference type="HOGENOM" id="CLU_084710_0_0_9"/>
<dbReference type="STRING" id="635013.TherJR_1680"/>
<organism evidence="1 2">
    <name type="scientific">Thermincola potens (strain JR)</name>
    <dbReference type="NCBI Taxonomy" id="635013"/>
    <lineage>
        <taxon>Bacteria</taxon>
        <taxon>Bacillati</taxon>
        <taxon>Bacillota</taxon>
        <taxon>Clostridia</taxon>
        <taxon>Eubacteriales</taxon>
        <taxon>Thermincolaceae</taxon>
        <taxon>Thermincola</taxon>
    </lineage>
</organism>
<dbReference type="RefSeq" id="WP_013120543.1">
    <property type="nucleotide sequence ID" value="NC_014152.1"/>
</dbReference>
<dbReference type="InterPro" id="IPR027417">
    <property type="entry name" value="P-loop_NTPase"/>
</dbReference>
<name>D5X7F9_THEPJ</name>
<protein>
    <recommendedName>
        <fullName evidence="3">CobQ/CobB/MinD/ParA nucleotide binding domain-containing protein</fullName>
    </recommendedName>
</protein>
<dbReference type="OrthoDB" id="9779501at2"/>
<dbReference type="Gene3D" id="3.40.50.300">
    <property type="entry name" value="P-loop containing nucleotide triphosphate hydrolases"/>
    <property type="match status" value="1"/>
</dbReference>